<evidence type="ECO:0000313" key="2">
    <source>
        <dbReference type="Proteomes" id="UP001143856"/>
    </source>
</evidence>
<name>A0ACC1MI99_9PEZI</name>
<gene>
    <name evidence="1" type="ORF">NUW58_g10776</name>
</gene>
<comment type="caution">
    <text evidence="1">The sequence shown here is derived from an EMBL/GenBank/DDBJ whole genome shotgun (WGS) entry which is preliminary data.</text>
</comment>
<proteinExistence type="predicted"/>
<evidence type="ECO:0000313" key="1">
    <source>
        <dbReference type="EMBL" id="KAJ2965994.1"/>
    </source>
</evidence>
<reference evidence="1" key="1">
    <citation type="submission" date="2022-10" db="EMBL/GenBank/DDBJ databases">
        <title>Genome Sequence of Xylaria curta.</title>
        <authorList>
            <person name="Buettner E."/>
        </authorList>
    </citation>
    <scope>NUCLEOTIDE SEQUENCE</scope>
    <source>
        <strain evidence="1">Babe10</strain>
    </source>
</reference>
<dbReference type="Proteomes" id="UP001143856">
    <property type="component" value="Unassembled WGS sequence"/>
</dbReference>
<protein>
    <submittedName>
        <fullName evidence="1">Uncharacterized protein</fullName>
    </submittedName>
</protein>
<organism evidence="1 2">
    <name type="scientific">Xylaria curta</name>
    <dbReference type="NCBI Taxonomy" id="42375"/>
    <lineage>
        <taxon>Eukaryota</taxon>
        <taxon>Fungi</taxon>
        <taxon>Dikarya</taxon>
        <taxon>Ascomycota</taxon>
        <taxon>Pezizomycotina</taxon>
        <taxon>Sordariomycetes</taxon>
        <taxon>Xylariomycetidae</taxon>
        <taxon>Xylariales</taxon>
        <taxon>Xylariaceae</taxon>
        <taxon>Xylaria</taxon>
    </lineage>
</organism>
<accession>A0ACC1MI99</accession>
<dbReference type="EMBL" id="JAPDGR010005336">
    <property type="protein sequence ID" value="KAJ2965994.1"/>
    <property type="molecule type" value="Genomic_DNA"/>
</dbReference>
<sequence>MGMTPNTEFLPKVLLNNKKFVEIDEFYSVNGAKDIWAAGDVVWKPRGSFVLSDKQAAGVAKNIDAVLRGKSQTPVKTLPIDVLMVATGRSRGAGRMGPVKAFSFLVYWIKGKTLGTDKLASWVDGTVF</sequence>
<keyword evidence="2" id="KW-1185">Reference proteome</keyword>